<accession>A0AAJ8BR03</accession>
<reference evidence="1" key="1">
    <citation type="submission" date="2025-02" db="EMBL/GenBank/DDBJ databases">
        <authorList>
            <consortium name="NCBI Genome Project"/>
        </authorList>
    </citation>
    <scope>NUCLEOTIDE SEQUENCE</scope>
</reference>
<dbReference type="VEuPathDB" id="FungiDB:An14g00730"/>
<organism evidence="1">
    <name type="scientific">Aspergillus niger</name>
    <dbReference type="NCBI Taxonomy" id="5061"/>
    <lineage>
        <taxon>Eukaryota</taxon>
        <taxon>Fungi</taxon>
        <taxon>Dikarya</taxon>
        <taxon>Ascomycota</taxon>
        <taxon>Pezizomycotina</taxon>
        <taxon>Eurotiomycetes</taxon>
        <taxon>Eurotiomycetidae</taxon>
        <taxon>Eurotiales</taxon>
        <taxon>Aspergillaceae</taxon>
        <taxon>Aspergillus</taxon>
        <taxon>Aspergillus subgen. Circumdati</taxon>
    </lineage>
</organism>
<gene>
    <name evidence="1" type="ORF">An14g00730</name>
</gene>
<reference evidence="1" key="2">
    <citation type="submission" date="2025-08" db="UniProtKB">
        <authorList>
            <consortium name="RefSeq"/>
        </authorList>
    </citation>
    <scope>IDENTIFICATION</scope>
</reference>
<dbReference type="RefSeq" id="XP_059602244.1">
    <property type="nucleotide sequence ID" value="XM_059744033.1"/>
</dbReference>
<protein>
    <submittedName>
        <fullName evidence="1">Uncharacterized protein</fullName>
    </submittedName>
</protein>
<proteinExistence type="predicted"/>
<dbReference type="KEGG" id="ang:An14g00730"/>
<sequence length="94" mass="10693">MGICTRLKTAYVLGCSATKDFVLHLAGWWARWIDQFYPPTSRVANDRSVVRLFVPAISLETFIRASTTVSSYRGIALENPCHTLQPWYATTIRK</sequence>
<dbReference type="GeneID" id="84592903"/>
<evidence type="ECO:0000313" key="1">
    <source>
        <dbReference type="RefSeq" id="XP_059602244.1"/>
    </source>
</evidence>
<dbReference type="AlphaFoldDB" id="A0AAJ8BR03"/>
<name>A0AAJ8BR03_ASPNG</name>